<organism evidence="1 2">
    <name type="scientific">Meloidogyne graminicola</name>
    <dbReference type="NCBI Taxonomy" id="189291"/>
    <lineage>
        <taxon>Eukaryota</taxon>
        <taxon>Metazoa</taxon>
        <taxon>Ecdysozoa</taxon>
        <taxon>Nematoda</taxon>
        <taxon>Chromadorea</taxon>
        <taxon>Rhabditida</taxon>
        <taxon>Tylenchina</taxon>
        <taxon>Tylenchomorpha</taxon>
        <taxon>Tylenchoidea</taxon>
        <taxon>Meloidogynidae</taxon>
        <taxon>Meloidogyninae</taxon>
        <taxon>Meloidogyne</taxon>
    </lineage>
</organism>
<name>A0A8T0A345_9BILA</name>
<proteinExistence type="predicted"/>
<dbReference type="EMBL" id="JABEBT010000002">
    <property type="protein sequence ID" value="KAF7639982.1"/>
    <property type="molecule type" value="Genomic_DNA"/>
</dbReference>
<protein>
    <submittedName>
        <fullName evidence="1">Uncharacterized protein</fullName>
    </submittedName>
</protein>
<evidence type="ECO:0000313" key="2">
    <source>
        <dbReference type="Proteomes" id="UP000605970"/>
    </source>
</evidence>
<comment type="caution">
    <text evidence="1">The sequence shown here is derived from an EMBL/GenBank/DDBJ whole genome shotgun (WGS) entry which is preliminary data.</text>
</comment>
<keyword evidence="2" id="KW-1185">Reference proteome</keyword>
<accession>A0A8T0A345</accession>
<dbReference type="AlphaFoldDB" id="A0A8T0A345"/>
<gene>
    <name evidence="1" type="ORF">Mgra_00000425</name>
</gene>
<dbReference type="Proteomes" id="UP000605970">
    <property type="component" value="Unassembled WGS sequence"/>
</dbReference>
<reference evidence="1" key="1">
    <citation type="journal article" date="2020" name="Ecol. Evol.">
        <title>Genome structure and content of the rice root-knot nematode (Meloidogyne graminicola).</title>
        <authorList>
            <person name="Phan N.T."/>
            <person name="Danchin E.G.J."/>
            <person name="Klopp C."/>
            <person name="Perfus-Barbeoch L."/>
            <person name="Kozlowski D.K."/>
            <person name="Koutsovoulos G.D."/>
            <person name="Lopez-Roques C."/>
            <person name="Bouchez O."/>
            <person name="Zahm M."/>
            <person name="Besnard G."/>
            <person name="Bellafiore S."/>
        </authorList>
    </citation>
    <scope>NUCLEOTIDE SEQUENCE</scope>
    <source>
        <strain evidence="1">VN-18</strain>
    </source>
</reference>
<sequence>MSNSSDSLTTDDSNLLKAYSANEIAELLHLGQDFASYLEKQPYSEDDPIVVFDFLHLKQEQMQLIIDVLTSMRNIDGKMTVFATKVGGNCFKFNNWQLYQLAREEFFCKHPSLFFLPSNRKDGFNYGDFSDVPTAKTVVITFYSDEDSKFIMLNWQFFGLP</sequence>
<evidence type="ECO:0000313" key="1">
    <source>
        <dbReference type="EMBL" id="KAF7639982.1"/>
    </source>
</evidence>